<evidence type="ECO:0000313" key="1">
    <source>
        <dbReference type="EMBL" id="HIX50436.1"/>
    </source>
</evidence>
<accession>A0A9D1W0A8</accession>
<organism evidence="1 2">
    <name type="scientific">Candidatus Borkfalkia faecavium</name>
    <dbReference type="NCBI Taxonomy" id="2838508"/>
    <lineage>
        <taxon>Bacteria</taxon>
        <taxon>Bacillati</taxon>
        <taxon>Bacillota</taxon>
        <taxon>Clostridia</taxon>
        <taxon>Christensenellales</taxon>
        <taxon>Christensenellaceae</taxon>
        <taxon>Candidatus Borkfalkia</taxon>
    </lineage>
</organism>
<reference evidence="1" key="2">
    <citation type="submission" date="2021-04" db="EMBL/GenBank/DDBJ databases">
        <authorList>
            <person name="Gilroy R."/>
        </authorList>
    </citation>
    <scope>NUCLEOTIDE SEQUENCE</scope>
    <source>
        <strain evidence="1">2189</strain>
    </source>
</reference>
<protein>
    <submittedName>
        <fullName evidence="1">Uncharacterized protein</fullName>
    </submittedName>
</protein>
<gene>
    <name evidence="1" type="ORF">H9851_04065</name>
</gene>
<comment type="caution">
    <text evidence="1">The sequence shown here is derived from an EMBL/GenBank/DDBJ whole genome shotgun (WGS) entry which is preliminary data.</text>
</comment>
<dbReference type="AlphaFoldDB" id="A0A9D1W0A8"/>
<proteinExistence type="predicted"/>
<dbReference type="EMBL" id="DXEW01000020">
    <property type="protein sequence ID" value="HIX50436.1"/>
    <property type="molecule type" value="Genomic_DNA"/>
</dbReference>
<reference evidence="1" key="1">
    <citation type="journal article" date="2021" name="PeerJ">
        <title>Extensive microbial diversity within the chicken gut microbiome revealed by metagenomics and culture.</title>
        <authorList>
            <person name="Gilroy R."/>
            <person name="Ravi A."/>
            <person name="Getino M."/>
            <person name="Pursley I."/>
            <person name="Horton D.L."/>
            <person name="Alikhan N.F."/>
            <person name="Baker D."/>
            <person name="Gharbi K."/>
            <person name="Hall N."/>
            <person name="Watson M."/>
            <person name="Adriaenssens E.M."/>
            <person name="Foster-Nyarko E."/>
            <person name="Jarju S."/>
            <person name="Secka A."/>
            <person name="Antonio M."/>
            <person name="Oren A."/>
            <person name="Chaudhuri R.R."/>
            <person name="La Ragione R."/>
            <person name="Hildebrand F."/>
            <person name="Pallen M.J."/>
        </authorList>
    </citation>
    <scope>NUCLEOTIDE SEQUENCE</scope>
    <source>
        <strain evidence="1">2189</strain>
    </source>
</reference>
<evidence type="ECO:0000313" key="2">
    <source>
        <dbReference type="Proteomes" id="UP000886847"/>
    </source>
</evidence>
<dbReference type="Proteomes" id="UP000886847">
    <property type="component" value="Unassembled WGS sequence"/>
</dbReference>
<name>A0A9D1W0A8_9FIRM</name>
<sequence>MEIAVKFLPQMFPRRGVPVWNVPEKCSRVRLYWEEGEERTTKYKPKGKPERLAFFGVLCGFAGAEHS</sequence>